<dbReference type="CDD" id="cd02440">
    <property type="entry name" value="AdoMet_MTases"/>
    <property type="match status" value="1"/>
</dbReference>
<organism evidence="2 3">
    <name type="scientific">Sneathiella chungangensis</name>
    <dbReference type="NCBI Taxonomy" id="1418234"/>
    <lineage>
        <taxon>Bacteria</taxon>
        <taxon>Pseudomonadati</taxon>
        <taxon>Pseudomonadota</taxon>
        <taxon>Alphaproteobacteria</taxon>
        <taxon>Sneathiellales</taxon>
        <taxon>Sneathiellaceae</taxon>
        <taxon>Sneathiella</taxon>
    </lineage>
</organism>
<comment type="caution">
    <text evidence="2">The sequence shown here is derived from an EMBL/GenBank/DDBJ whole genome shotgun (WGS) entry which is preliminary data.</text>
</comment>
<evidence type="ECO:0000256" key="1">
    <source>
        <dbReference type="SAM" id="MobiDB-lite"/>
    </source>
</evidence>
<proteinExistence type="predicted"/>
<dbReference type="Gene3D" id="3.40.50.150">
    <property type="entry name" value="Vaccinia Virus protein VP39"/>
    <property type="match status" value="1"/>
</dbReference>
<dbReference type="InterPro" id="IPR050447">
    <property type="entry name" value="Erg6_SMT_methyltransf"/>
</dbReference>
<gene>
    <name evidence="2" type="ORF">GQF03_07700</name>
</gene>
<feature type="compositionally biased region" description="Basic and acidic residues" evidence="1">
    <location>
        <begin position="32"/>
        <end position="50"/>
    </location>
</feature>
<feature type="region of interest" description="Disordered" evidence="1">
    <location>
        <begin position="31"/>
        <end position="53"/>
    </location>
</feature>
<protein>
    <submittedName>
        <fullName evidence="2">Methyltransferase domain-containing protein</fullName>
    </submittedName>
</protein>
<dbReference type="Pfam" id="PF13489">
    <property type="entry name" value="Methyltransf_23"/>
    <property type="match status" value="1"/>
</dbReference>
<dbReference type="SUPFAM" id="SSF53335">
    <property type="entry name" value="S-adenosyl-L-methionine-dependent methyltransferases"/>
    <property type="match status" value="1"/>
</dbReference>
<evidence type="ECO:0000313" key="3">
    <source>
        <dbReference type="Proteomes" id="UP000445696"/>
    </source>
</evidence>
<dbReference type="OrthoDB" id="9765084at2"/>
<accession>A0A845MEB8</accession>
<dbReference type="InterPro" id="IPR029063">
    <property type="entry name" value="SAM-dependent_MTases_sf"/>
</dbReference>
<dbReference type="Proteomes" id="UP000445696">
    <property type="component" value="Unassembled WGS sequence"/>
</dbReference>
<keyword evidence="2" id="KW-0808">Transferase</keyword>
<name>A0A845MEB8_9PROT</name>
<dbReference type="AlphaFoldDB" id="A0A845MEB8"/>
<dbReference type="GO" id="GO:0032259">
    <property type="term" value="P:methylation"/>
    <property type="evidence" value="ECO:0007669"/>
    <property type="project" value="UniProtKB-KW"/>
</dbReference>
<dbReference type="RefSeq" id="WP_161338665.1">
    <property type="nucleotide sequence ID" value="NZ_JBHSDG010000005.1"/>
</dbReference>
<dbReference type="EMBL" id="WTVA01000003">
    <property type="protein sequence ID" value="MZR22209.1"/>
    <property type="molecule type" value="Genomic_DNA"/>
</dbReference>
<keyword evidence="3" id="KW-1185">Reference proteome</keyword>
<keyword evidence="2" id="KW-0489">Methyltransferase</keyword>
<dbReference type="PANTHER" id="PTHR44068:SF11">
    <property type="entry name" value="GERANYL DIPHOSPHATE 2-C-METHYLTRANSFERASE"/>
    <property type="match status" value="1"/>
</dbReference>
<sequence length="315" mass="35779">MSAGTNNPDMEPKQSIKHRFKAWWEGYELEEDKAPPKTLKEPPEREKVALDDGPPTVKGWSLARQRSVVTLFGEGMTRCVPDDVKSKLTKPLGINKKLSVAELGSGLGGFSRWVSHEYNAYVTGYEQDQILQDAAVEMTKMAGLNRKVNFFHADFDEFRPKERSADVVYASEALFPVKNKAGCFRAIHDMLKPSGQFMMSDYMLEGIAPDAAELKGWLDAEPQRPYLHDVQEMRKFLTGAGFEVSIAENITTEYKANVLRAFSDYAKRTSNGEKSGHLHEWILKEGELWMRRIKVMEAGHLKVFRIYARKPVEIT</sequence>
<reference evidence="2 3" key="1">
    <citation type="journal article" date="2014" name="Int. J. Syst. Evol. Microbiol.">
        <title>Sneathiella chungangensis sp. nov., isolated from a marine sand, and emended description of the genus Sneathiella.</title>
        <authorList>
            <person name="Siamphan C."/>
            <person name="Kim H."/>
            <person name="Lee J.S."/>
            <person name="Kim W."/>
        </authorList>
    </citation>
    <scope>NUCLEOTIDE SEQUENCE [LARGE SCALE GENOMIC DNA]</scope>
    <source>
        <strain evidence="2 3">KCTC 32476</strain>
    </source>
</reference>
<evidence type="ECO:0000313" key="2">
    <source>
        <dbReference type="EMBL" id="MZR22209.1"/>
    </source>
</evidence>
<dbReference type="PANTHER" id="PTHR44068">
    <property type="entry name" value="ZGC:194242"/>
    <property type="match status" value="1"/>
</dbReference>
<dbReference type="GO" id="GO:0008168">
    <property type="term" value="F:methyltransferase activity"/>
    <property type="evidence" value="ECO:0007669"/>
    <property type="project" value="UniProtKB-KW"/>
</dbReference>